<keyword evidence="4 7" id="KW-0812">Transmembrane</keyword>
<keyword evidence="10" id="KW-1185">Reference proteome</keyword>
<dbReference type="Proteomes" id="UP001223743">
    <property type="component" value="Unassembled WGS sequence"/>
</dbReference>
<reference evidence="9 10" key="1">
    <citation type="submission" date="2023-07" db="EMBL/GenBank/DDBJ databases">
        <title>Genomic Encyclopedia of Type Strains, Phase IV (KMG-IV): sequencing the most valuable type-strain genomes for metagenomic binning, comparative biology and taxonomic classification.</title>
        <authorList>
            <person name="Goeker M."/>
        </authorList>
    </citation>
    <scope>NUCLEOTIDE SEQUENCE [LARGE SCALE GENOMIC DNA]</scope>
    <source>
        <strain evidence="9 10">B1-1</strain>
    </source>
</reference>
<comment type="caution">
    <text evidence="9">The sequence shown here is derived from an EMBL/GenBank/DDBJ whole genome shotgun (WGS) entry which is preliminary data.</text>
</comment>
<dbReference type="InterPro" id="IPR000515">
    <property type="entry name" value="MetI-like"/>
</dbReference>
<dbReference type="InterPro" id="IPR025966">
    <property type="entry name" value="OppC_N"/>
</dbReference>
<keyword evidence="2 7" id="KW-0813">Transport</keyword>
<comment type="subcellular location">
    <subcellularLocation>
        <location evidence="1 7">Cell membrane</location>
        <topology evidence="1 7">Multi-pass membrane protein</topology>
    </subcellularLocation>
</comment>
<dbReference type="PROSITE" id="PS50928">
    <property type="entry name" value="ABC_TM1"/>
    <property type="match status" value="1"/>
</dbReference>
<dbReference type="Gene3D" id="1.10.3720.10">
    <property type="entry name" value="MetI-like"/>
    <property type="match status" value="1"/>
</dbReference>
<evidence type="ECO:0000256" key="4">
    <source>
        <dbReference type="ARBA" id="ARBA00022692"/>
    </source>
</evidence>
<organism evidence="9 10">
    <name type="scientific">Kaistia geumhonensis</name>
    <dbReference type="NCBI Taxonomy" id="410839"/>
    <lineage>
        <taxon>Bacteria</taxon>
        <taxon>Pseudomonadati</taxon>
        <taxon>Pseudomonadota</taxon>
        <taxon>Alphaproteobacteria</taxon>
        <taxon>Hyphomicrobiales</taxon>
        <taxon>Kaistiaceae</taxon>
        <taxon>Kaistia</taxon>
    </lineage>
</organism>
<dbReference type="Pfam" id="PF00528">
    <property type="entry name" value="BPD_transp_1"/>
    <property type="match status" value="1"/>
</dbReference>
<evidence type="ECO:0000256" key="5">
    <source>
        <dbReference type="ARBA" id="ARBA00022989"/>
    </source>
</evidence>
<feature type="transmembrane region" description="Helical" evidence="7">
    <location>
        <begin position="20"/>
        <end position="39"/>
    </location>
</feature>
<dbReference type="SUPFAM" id="SSF161098">
    <property type="entry name" value="MetI-like"/>
    <property type="match status" value="1"/>
</dbReference>
<dbReference type="Pfam" id="PF12911">
    <property type="entry name" value="OppC_N"/>
    <property type="match status" value="1"/>
</dbReference>
<feature type="transmembrane region" description="Helical" evidence="7">
    <location>
        <begin position="244"/>
        <end position="268"/>
    </location>
</feature>
<dbReference type="InterPro" id="IPR035906">
    <property type="entry name" value="MetI-like_sf"/>
</dbReference>
<evidence type="ECO:0000259" key="8">
    <source>
        <dbReference type="PROSITE" id="PS50928"/>
    </source>
</evidence>
<evidence type="ECO:0000256" key="6">
    <source>
        <dbReference type="ARBA" id="ARBA00023136"/>
    </source>
</evidence>
<sequence length="279" mass="30170">MSVFVKLWSYPKTNIERVALVLVLAIILVAILGPFLAPFDPLKIAFRSKLQEPSWVHWLGTDGSGRDVLSRLLHGAQLTLSATMLVLVVVVAIGCAIGIFSAFVGGAVDNMLMRLTDIWLGFPPLILALGFASALGASLSAAIWALIFSWWPNYARLSRMVTSDILSQKFIASADALGVPTHRKVFHYVIPNALDVLVVQVALDVSAVMLAISGLSFIGVGAQIPAPEWGAMIADGRSYVANGWWIVLAPGLAIFITAVSFNVVGDMLRREFDPTSRRR</sequence>
<keyword evidence="3" id="KW-1003">Cell membrane</keyword>
<protein>
    <submittedName>
        <fullName evidence="9">Peptide/nickel transport system permease protein</fullName>
    </submittedName>
</protein>
<feature type="transmembrane region" description="Helical" evidence="7">
    <location>
        <begin position="78"/>
        <end position="105"/>
    </location>
</feature>
<evidence type="ECO:0000256" key="3">
    <source>
        <dbReference type="ARBA" id="ARBA00022475"/>
    </source>
</evidence>
<gene>
    <name evidence="9" type="ORF">QO015_003210</name>
</gene>
<keyword evidence="5 7" id="KW-1133">Transmembrane helix</keyword>
<feature type="domain" description="ABC transmembrane type-1" evidence="8">
    <location>
        <begin position="80"/>
        <end position="265"/>
    </location>
</feature>
<feature type="transmembrane region" description="Helical" evidence="7">
    <location>
        <begin position="201"/>
        <end position="224"/>
    </location>
</feature>
<evidence type="ECO:0000313" key="10">
    <source>
        <dbReference type="Proteomes" id="UP001223743"/>
    </source>
</evidence>
<keyword evidence="6 7" id="KW-0472">Membrane</keyword>
<accession>A0ABU0M9F0</accession>
<dbReference type="PANTHER" id="PTHR43386:SF25">
    <property type="entry name" value="PEPTIDE ABC TRANSPORTER PERMEASE PROTEIN"/>
    <property type="match status" value="1"/>
</dbReference>
<dbReference type="EMBL" id="JAUSWJ010000001">
    <property type="protein sequence ID" value="MDQ0517597.1"/>
    <property type="molecule type" value="Genomic_DNA"/>
</dbReference>
<name>A0ABU0M9F0_9HYPH</name>
<evidence type="ECO:0000256" key="1">
    <source>
        <dbReference type="ARBA" id="ARBA00004651"/>
    </source>
</evidence>
<dbReference type="PANTHER" id="PTHR43386">
    <property type="entry name" value="OLIGOPEPTIDE TRANSPORT SYSTEM PERMEASE PROTEIN APPC"/>
    <property type="match status" value="1"/>
</dbReference>
<feature type="transmembrane region" description="Helical" evidence="7">
    <location>
        <begin position="125"/>
        <end position="151"/>
    </location>
</feature>
<dbReference type="InterPro" id="IPR050366">
    <property type="entry name" value="BP-dependent_transpt_permease"/>
</dbReference>
<comment type="similarity">
    <text evidence="7">Belongs to the binding-protein-dependent transport system permease family.</text>
</comment>
<evidence type="ECO:0000256" key="7">
    <source>
        <dbReference type="RuleBase" id="RU363032"/>
    </source>
</evidence>
<evidence type="ECO:0000256" key="2">
    <source>
        <dbReference type="ARBA" id="ARBA00022448"/>
    </source>
</evidence>
<dbReference type="CDD" id="cd06261">
    <property type="entry name" value="TM_PBP2"/>
    <property type="match status" value="1"/>
</dbReference>
<evidence type="ECO:0000313" key="9">
    <source>
        <dbReference type="EMBL" id="MDQ0517597.1"/>
    </source>
</evidence>
<proteinExistence type="inferred from homology"/>
<dbReference type="RefSeq" id="WP_266283029.1">
    <property type="nucleotide sequence ID" value="NZ_JAPKNF010000002.1"/>
</dbReference>